<evidence type="ECO:0000256" key="7">
    <source>
        <dbReference type="PROSITE-ProRule" id="PRU01360"/>
    </source>
</evidence>
<dbReference type="Gene3D" id="3.55.50.30">
    <property type="match status" value="1"/>
</dbReference>
<evidence type="ECO:0000256" key="2">
    <source>
        <dbReference type="ARBA" id="ARBA00022448"/>
    </source>
</evidence>
<name>A0A1M5BLE7_9SPHI</name>
<evidence type="ECO:0000313" key="9">
    <source>
        <dbReference type="EMBL" id="SHF43309.1"/>
    </source>
</evidence>
<evidence type="ECO:0000256" key="4">
    <source>
        <dbReference type="ARBA" id="ARBA00022692"/>
    </source>
</evidence>
<dbReference type="PROSITE" id="PS52016">
    <property type="entry name" value="TONB_DEPENDENT_REC_3"/>
    <property type="match status" value="1"/>
</dbReference>
<dbReference type="InterPro" id="IPR036942">
    <property type="entry name" value="Beta-barrel_TonB_sf"/>
</dbReference>
<keyword evidence="2 7" id="KW-0813">Transport</keyword>
<dbReference type="AlphaFoldDB" id="A0A1M5BLE7"/>
<accession>A0A1M5BLE7</accession>
<dbReference type="Gene3D" id="2.40.170.20">
    <property type="entry name" value="TonB-dependent receptor, beta-barrel domain"/>
    <property type="match status" value="1"/>
</dbReference>
<gene>
    <name evidence="9" type="ORF">SAMN04488522_1021249</name>
</gene>
<comment type="similarity">
    <text evidence="7">Belongs to the TonB-dependent receptor family.</text>
</comment>
<dbReference type="InterPro" id="IPR012910">
    <property type="entry name" value="Plug_dom"/>
</dbReference>
<keyword evidence="10" id="KW-1185">Reference proteome</keyword>
<dbReference type="Proteomes" id="UP000184287">
    <property type="component" value="Unassembled WGS sequence"/>
</dbReference>
<dbReference type="SUPFAM" id="SSF49464">
    <property type="entry name" value="Carboxypeptidase regulatory domain-like"/>
    <property type="match status" value="1"/>
</dbReference>
<dbReference type="InterPro" id="IPR023996">
    <property type="entry name" value="TonB-dep_OMP_SusC/RagA"/>
</dbReference>
<evidence type="ECO:0000259" key="8">
    <source>
        <dbReference type="Pfam" id="PF07715"/>
    </source>
</evidence>
<dbReference type="SUPFAM" id="SSF56935">
    <property type="entry name" value="Porins"/>
    <property type="match status" value="1"/>
</dbReference>
<dbReference type="EMBL" id="FQUQ01000002">
    <property type="protein sequence ID" value="SHF43309.1"/>
    <property type="molecule type" value="Genomic_DNA"/>
</dbReference>
<dbReference type="STRING" id="288992.SAMN04488522_1021249"/>
<evidence type="ECO:0000256" key="1">
    <source>
        <dbReference type="ARBA" id="ARBA00004571"/>
    </source>
</evidence>
<dbReference type="GO" id="GO:0009279">
    <property type="term" value="C:cell outer membrane"/>
    <property type="evidence" value="ECO:0007669"/>
    <property type="project" value="UniProtKB-SubCell"/>
</dbReference>
<organism evidence="9 10">
    <name type="scientific">Pedobacter caeni</name>
    <dbReference type="NCBI Taxonomy" id="288992"/>
    <lineage>
        <taxon>Bacteria</taxon>
        <taxon>Pseudomonadati</taxon>
        <taxon>Bacteroidota</taxon>
        <taxon>Sphingobacteriia</taxon>
        <taxon>Sphingobacteriales</taxon>
        <taxon>Sphingobacteriaceae</taxon>
        <taxon>Pedobacter</taxon>
    </lineage>
</organism>
<dbReference type="InterPro" id="IPR037066">
    <property type="entry name" value="Plug_dom_sf"/>
</dbReference>
<evidence type="ECO:0000313" key="10">
    <source>
        <dbReference type="Proteomes" id="UP000184287"/>
    </source>
</evidence>
<proteinExistence type="inferred from homology"/>
<dbReference type="InterPro" id="IPR008969">
    <property type="entry name" value="CarboxyPept-like_regulatory"/>
</dbReference>
<evidence type="ECO:0000256" key="5">
    <source>
        <dbReference type="ARBA" id="ARBA00023136"/>
    </source>
</evidence>
<comment type="subcellular location">
    <subcellularLocation>
        <location evidence="1 7">Cell outer membrane</location>
        <topology evidence="1 7">Multi-pass membrane protein</topology>
    </subcellularLocation>
</comment>
<keyword evidence="3 7" id="KW-1134">Transmembrane beta strand</keyword>
<dbReference type="Gene3D" id="2.60.40.1120">
    <property type="entry name" value="Carboxypeptidase-like, regulatory domain"/>
    <property type="match status" value="1"/>
</dbReference>
<dbReference type="NCBIfam" id="TIGR04056">
    <property type="entry name" value="OMP_RagA_SusC"/>
    <property type="match status" value="1"/>
</dbReference>
<sequence length="1201" mass="134189">MTKLDVRRKYVPKILLVMRLVFILTVAVMMQVSAAGFSQNVTLKKSNITLKEFFSEIRKQTAYDVMWQPEKVNAESRTEVNLVNVPLEVALNRLLAAKKLTYVIKNKTVFILPKEESAGTKDAAVLAVIVVKGRIVDEKGLPLPGATVTEKGTKNYAITDNNGDFNLKVAQENVTLVFSYVGYVSRELPASSNVMKVVLQNNDQKLDEIVITGFQKIDKRKFTGSVVQIDKQVFDRTGYIDVSRMLQGAAAGVAVQNVSGTFGTSPKIRIRGNASISANQEPLYVLNGIPISSPSNISASQLYSGDAAALLGSAIAGLNAQDIEDISILKDGAATSLYGTRAANGVVSITTKKGVAGKMSINYNVAFNIGLKPNINNYNLMNSAEEMNLYKRLYDAGYFSNANWPARTGSLTEAFRRYGLRETTLAQSYQELDKSATMNTNWFDVLFKNNLVQEHNLSFSGGSEKSTYYISGSYVNDNGQSMGFKNTRYTTDFRQVLNIGKALSIDINANYVRRDQNTPGTQNATTTYGDISRTFEINPGSYAANTSRAMYPYNEDGSPKFYLNNLAPFNIVQELKENFAVLKAQEFRLMIKPTVKITPHLTYEFTGSIRATVNNRSQTATERSNLANAYRVDYNNSLRDANNLLYLDPNDPNAIKATILPVGGIRTTNNSTSEFYNVRNQLTYNNTWNKHSLNSLVGMEVRSDETNNEHNKAYGFLEYGGRTTSPSRLAYVRAVNENELLHIEGFNRENVVGMYMAHQYSFDSRYNLEVAGRLDGSNIFGKNVRTKFLPNYSFGFSWNVDQESFFKNSNVSKTISALKLRTSYALRGNTFQISPMLNANYANLVRYDTQNNDIGVNITSPELFNLNWERDYVTNLGLDFGLFDNNVSGSIEFYNRNNKDLITGFNTSLEEGFTTKQINWASMKNKGLDITIGIRNVLKSQDFRLGFNLIFGYVKNKIVDGELASINLTTITRPIGYGLNGYPLEGLYAFRFAGLNELGRPTFFNGDKVVKDILPSERNRSLIQYMGSRTPTTTGSFSANFSYKRLEFRAFVTYALGHKVFKDPIAKLSYDDNTSKSADLNYMWRTPGNESQTNIPGLLTTVQQSYISTFFAIDDVAYNRSTERVVDASHFRLSELMLSYSLSPKMLSGIPAFKSARFSVSANNIAFWGSKRLRGVDPDTYITGVNLPNPRTYSFRLSVGF</sequence>
<feature type="domain" description="TonB-dependent receptor plug" evidence="8">
    <location>
        <begin position="218"/>
        <end position="346"/>
    </location>
</feature>
<keyword evidence="5 7" id="KW-0472">Membrane</keyword>
<dbReference type="Pfam" id="PF07715">
    <property type="entry name" value="Plug"/>
    <property type="match status" value="1"/>
</dbReference>
<dbReference type="InterPro" id="IPR023997">
    <property type="entry name" value="TonB-dep_OMP_SusC/RagA_CS"/>
</dbReference>
<protein>
    <submittedName>
        <fullName evidence="9">TonB-linked outer membrane protein, SusC/RagA family</fullName>
    </submittedName>
</protein>
<reference evidence="10" key="1">
    <citation type="submission" date="2016-11" db="EMBL/GenBank/DDBJ databases">
        <authorList>
            <person name="Varghese N."/>
            <person name="Submissions S."/>
        </authorList>
    </citation>
    <scope>NUCLEOTIDE SEQUENCE [LARGE SCALE GENOMIC DNA]</scope>
    <source>
        <strain evidence="10">DSM 16990</strain>
    </source>
</reference>
<dbReference type="Pfam" id="PF13715">
    <property type="entry name" value="CarbopepD_reg_2"/>
    <property type="match status" value="1"/>
</dbReference>
<dbReference type="NCBIfam" id="TIGR04057">
    <property type="entry name" value="SusC_RagA_signa"/>
    <property type="match status" value="1"/>
</dbReference>
<keyword evidence="6 7" id="KW-0998">Cell outer membrane</keyword>
<evidence type="ECO:0000256" key="3">
    <source>
        <dbReference type="ARBA" id="ARBA00022452"/>
    </source>
</evidence>
<dbReference type="InterPro" id="IPR039426">
    <property type="entry name" value="TonB-dep_rcpt-like"/>
</dbReference>
<evidence type="ECO:0000256" key="6">
    <source>
        <dbReference type="ARBA" id="ARBA00023237"/>
    </source>
</evidence>
<keyword evidence="4 7" id="KW-0812">Transmembrane</keyword>
<dbReference type="Gene3D" id="2.170.130.10">
    <property type="entry name" value="TonB-dependent receptor, plug domain"/>
    <property type="match status" value="1"/>
</dbReference>